<dbReference type="AlphaFoldDB" id="A0A916YRC5"/>
<name>A0A916YRC5_9BACL</name>
<sequence>MNSVRTRMVKTQAEAKVCPAGPASHCKMIMLLPPSEVDMTLYASCGKFAGQITLQKHMF</sequence>
<proteinExistence type="predicted"/>
<reference evidence="1" key="2">
    <citation type="submission" date="2020-09" db="EMBL/GenBank/DDBJ databases">
        <authorList>
            <person name="Sun Q."/>
            <person name="Zhou Y."/>
        </authorList>
    </citation>
    <scope>NUCLEOTIDE SEQUENCE</scope>
    <source>
        <strain evidence="1">CGMCC 1.15178</strain>
    </source>
</reference>
<accession>A0A916YRC5</accession>
<evidence type="ECO:0000313" key="1">
    <source>
        <dbReference type="EMBL" id="GGD55969.1"/>
    </source>
</evidence>
<protein>
    <submittedName>
        <fullName evidence="1">Uncharacterized protein</fullName>
    </submittedName>
</protein>
<reference evidence="1" key="1">
    <citation type="journal article" date="2014" name="Int. J. Syst. Evol. Microbiol.">
        <title>Complete genome sequence of Corynebacterium casei LMG S-19264T (=DSM 44701T), isolated from a smear-ripened cheese.</title>
        <authorList>
            <consortium name="US DOE Joint Genome Institute (JGI-PGF)"/>
            <person name="Walter F."/>
            <person name="Albersmeier A."/>
            <person name="Kalinowski J."/>
            <person name="Ruckert C."/>
        </authorList>
    </citation>
    <scope>NUCLEOTIDE SEQUENCE</scope>
    <source>
        <strain evidence="1">CGMCC 1.15178</strain>
    </source>
</reference>
<evidence type="ECO:0000313" key="2">
    <source>
        <dbReference type="Proteomes" id="UP000612456"/>
    </source>
</evidence>
<comment type="caution">
    <text evidence="1">The sequence shown here is derived from an EMBL/GenBank/DDBJ whole genome shotgun (WGS) entry which is preliminary data.</text>
</comment>
<keyword evidence="2" id="KW-1185">Reference proteome</keyword>
<gene>
    <name evidence="1" type="ORF">GCM10010911_12090</name>
</gene>
<organism evidence="1 2">
    <name type="scientific">Paenibacillus nasutitermitis</name>
    <dbReference type="NCBI Taxonomy" id="1652958"/>
    <lineage>
        <taxon>Bacteria</taxon>
        <taxon>Bacillati</taxon>
        <taxon>Bacillota</taxon>
        <taxon>Bacilli</taxon>
        <taxon>Bacillales</taxon>
        <taxon>Paenibacillaceae</taxon>
        <taxon>Paenibacillus</taxon>
    </lineage>
</organism>
<dbReference type="Proteomes" id="UP000612456">
    <property type="component" value="Unassembled WGS sequence"/>
</dbReference>
<dbReference type="EMBL" id="BMHP01000001">
    <property type="protein sequence ID" value="GGD55969.1"/>
    <property type="molecule type" value="Genomic_DNA"/>
</dbReference>